<proteinExistence type="predicted"/>
<evidence type="ECO:0000313" key="2">
    <source>
        <dbReference type="EMBL" id="SFR36391.1"/>
    </source>
</evidence>
<evidence type="ECO:0000256" key="1">
    <source>
        <dbReference type="SAM" id="MobiDB-lite"/>
    </source>
</evidence>
<dbReference type="AlphaFoldDB" id="A0A1I6G2N4"/>
<name>A0A1I6G2N4_9EURY</name>
<protein>
    <submittedName>
        <fullName evidence="2">Uncharacterized protein</fullName>
    </submittedName>
</protein>
<dbReference type="EMBL" id="FOYT01000001">
    <property type="protein sequence ID" value="SFR36391.1"/>
    <property type="molecule type" value="Genomic_DNA"/>
</dbReference>
<organism evidence="2 3">
    <name type="scientific">Halogeometricum rufum</name>
    <dbReference type="NCBI Taxonomy" id="553469"/>
    <lineage>
        <taxon>Archaea</taxon>
        <taxon>Methanobacteriati</taxon>
        <taxon>Methanobacteriota</taxon>
        <taxon>Stenosarchaea group</taxon>
        <taxon>Halobacteria</taxon>
        <taxon>Halobacteriales</taxon>
        <taxon>Haloferacaceae</taxon>
        <taxon>Halogeometricum</taxon>
    </lineage>
</organism>
<keyword evidence="3" id="KW-1185">Reference proteome</keyword>
<evidence type="ECO:0000313" key="3">
    <source>
        <dbReference type="Proteomes" id="UP000198531"/>
    </source>
</evidence>
<gene>
    <name evidence="2" type="ORF">SAMN04487947_0457</name>
</gene>
<sequence>MTEPYEALIESPQPDINRSQLSPEERAELRRLHVSGCNGITRSNTKGRFSAVYYLEGDIRAAAARFVEENRERLEQIDFSKSNGVWSSVSREAYDWILHWLGERHLKILNRAVYESRSDVDWIISRDKYYSAPNRRYSTGSPGSVKIDGTSPDAIYRQLPSRATVEEIPDTVIGDREWLFVYFDEHPEFECLVRHVGGSASVWKYPECIREAENQ</sequence>
<feature type="region of interest" description="Disordered" evidence="1">
    <location>
        <begin position="1"/>
        <end position="20"/>
    </location>
</feature>
<dbReference type="Proteomes" id="UP000198531">
    <property type="component" value="Unassembled WGS sequence"/>
</dbReference>
<accession>A0A1I6G2N4</accession>
<reference evidence="3" key="1">
    <citation type="submission" date="2016-10" db="EMBL/GenBank/DDBJ databases">
        <authorList>
            <person name="Varghese N."/>
            <person name="Submissions S."/>
        </authorList>
    </citation>
    <scope>NUCLEOTIDE SEQUENCE [LARGE SCALE GENOMIC DNA]</scope>
    <source>
        <strain evidence="3">CGMCC 1.7736</strain>
    </source>
</reference>